<comment type="caution">
    <text evidence="10">The sequence shown here is derived from an EMBL/GenBank/DDBJ whole genome shotgun (WGS) entry which is preliminary data.</text>
</comment>
<dbReference type="PANTHER" id="PTHR34982">
    <property type="entry name" value="YOP PROTEINS TRANSLOCATION PROTEIN L"/>
    <property type="match status" value="1"/>
</dbReference>
<name>A0ABW5PYJ5_9BACI</name>
<comment type="similarity">
    <text evidence="2">Belongs to the FliH family.</text>
</comment>
<evidence type="ECO:0000256" key="1">
    <source>
        <dbReference type="ARBA" id="ARBA00003041"/>
    </source>
</evidence>
<evidence type="ECO:0000256" key="6">
    <source>
        <dbReference type="ARBA" id="ARBA00023225"/>
    </source>
</evidence>
<keyword evidence="3" id="KW-0813">Transport</keyword>
<feature type="domain" description="Flagellar assembly protein FliH/Type III secretion system HrpE" evidence="9">
    <location>
        <begin position="103"/>
        <end position="231"/>
    </location>
</feature>
<evidence type="ECO:0000256" key="5">
    <source>
        <dbReference type="ARBA" id="ARBA00022927"/>
    </source>
</evidence>
<keyword evidence="10" id="KW-0282">Flagellum</keyword>
<evidence type="ECO:0000256" key="4">
    <source>
        <dbReference type="ARBA" id="ARBA00022795"/>
    </source>
</evidence>
<dbReference type="RefSeq" id="WP_379561081.1">
    <property type="nucleotide sequence ID" value="NZ_JBHUMX010000013.1"/>
</dbReference>
<dbReference type="PANTHER" id="PTHR34982:SF1">
    <property type="entry name" value="FLAGELLAR ASSEMBLY PROTEIN FLIH"/>
    <property type="match status" value="1"/>
</dbReference>
<dbReference type="Pfam" id="PF02108">
    <property type="entry name" value="FliH"/>
    <property type="match status" value="1"/>
</dbReference>
<evidence type="ECO:0000259" key="9">
    <source>
        <dbReference type="Pfam" id="PF02108"/>
    </source>
</evidence>
<comment type="function">
    <text evidence="1">Needed for flagellar regrowth and assembly.</text>
</comment>
<dbReference type="NCBIfam" id="TIGR03825">
    <property type="entry name" value="FliH_bacil"/>
    <property type="match status" value="1"/>
</dbReference>
<dbReference type="InterPro" id="IPR022524">
    <property type="entry name" value="FliH_Bacilli"/>
</dbReference>
<keyword evidence="10" id="KW-0966">Cell projection</keyword>
<evidence type="ECO:0000256" key="7">
    <source>
        <dbReference type="NCBIfam" id="TIGR03825"/>
    </source>
</evidence>
<reference evidence="11" key="1">
    <citation type="journal article" date="2019" name="Int. J. Syst. Evol. Microbiol.">
        <title>The Global Catalogue of Microorganisms (GCM) 10K type strain sequencing project: providing services to taxonomists for standard genome sequencing and annotation.</title>
        <authorList>
            <consortium name="The Broad Institute Genomics Platform"/>
            <consortium name="The Broad Institute Genome Sequencing Center for Infectious Disease"/>
            <person name="Wu L."/>
            <person name="Ma J."/>
        </authorList>
    </citation>
    <scope>NUCLEOTIDE SEQUENCE [LARGE SCALE GENOMIC DNA]</scope>
    <source>
        <strain evidence="11">TISTR 1858</strain>
    </source>
</reference>
<sequence>MSDTHMNGGRVIKLKPIVTQTDKAHYLTPEEQVRSDLQQAQQSLQQIKEESASLLKKTDEQIELAKSNWEKEKKTLIESAKHEGYQDGFQSGKQEGLSTYETKLDELNQLTDKALKEYHQTVEKSTTEIIKIALHTAEKILDQKITEEPTAFLQMVQKSIKELKDQSIISIYLHPSNYEFVLQQKEELMQIVNEDTKLAIYMKDSIQENGCRIKHPFGELDIGLDTQLKQIREVLHEIELENRQ</sequence>
<evidence type="ECO:0000313" key="10">
    <source>
        <dbReference type="EMBL" id="MFD2628384.1"/>
    </source>
</evidence>
<keyword evidence="6" id="KW-1006">Bacterial flagellum protein export</keyword>
<evidence type="ECO:0000256" key="3">
    <source>
        <dbReference type="ARBA" id="ARBA00022448"/>
    </source>
</evidence>
<evidence type="ECO:0000256" key="8">
    <source>
        <dbReference type="SAM" id="Coils"/>
    </source>
</evidence>
<keyword evidence="10" id="KW-0969">Cilium</keyword>
<dbReference type="Proteomes" id="UP001597451">
    <property type="component" value="Unassembled WGS sequence"/>
</dbReference>
<keyword evidence="5" id="KW-0653">Protein transport</keyword>
<dbReference type="InterPro" id="IPR051472">
    <property type="entry name" value="T3SS_Stator/FliH"/>
</dbReference>
<accession>A0ABW5PYJ5</accession>
<evidence type="ECO:0000313" key="11">
    <source>
        <dbReference type="Proteomes" id="UP001597451"/>
    </source>
</evidence>
<evidence type="ECO:0000256" key="2">
    <source>
        <dbReference type="ARBA" id="ARBA00006602"/>
    </source>
</evidence>
<protein>
    <recommendedName>
        <fullName evidence="7">Flagellar assembly protein FliH</fullName>
    </recommendedName>
</protein>
<gene>
    <name evidence="10" type="primary">fliH</name>
    <name evidence="10" type="ORF">ACFSUN_06250</name>
</gene>
<dbReference type="EMBL" id="JBHUMX010000013">
    <property type="protein sequence ID" value="MFD2628384.1"/>
    <property type="molecule type" value="Genomic_DNA"/>
</dbReference>
<keyword evidence="11" id="KW-1185">Reference proteome</keyword>
<dbReference type="InterPro" id="IPR018035">
    <property type="entry name" value="Flagellar_FliH/T3SS_HrpE"/>
</dbReference>
<proteinExistence type="inferred from homology"/>
<keyword evidence="8" id="KW-0175">Coiled coil</keyword>
<organism evidence="10 11">
    <name type="scientific">Oceanobacillus kapialis</name>
    <dbReference type="NCBI Taxonomy" id="481353"/>
    <lineage>
        <taxon>Bacteria</taxon>
        <taxon>Bacillati</taxon>
        <taxon>Bacillota</taxon>
        <taxon>Bacilli</taxon>
        <taxon>Bacillales</taxon>
        <taxon>Bacillaceae</taxon>
        <taxon>Oceanobacillus</taxon>
    </lineage>
</organism>
<keyword evidence="4" id="KW-1005">Bacterial flagellum biogenesis</keyword>
<feature type="coiled-coil region" evidence="8">
    <location>
        <begin position="30"/>
        <end position="57"/>
    </location>
</feature>